<sequence length="37" mass="4220">MIKYYLSVSVILYSANYKECIGFHCSEAKGSGQRLFL</sequence>
<dbReference type="AlphaFoldDB" id="D3LUD8"/>
<dbReference type="Proteomes" id="UP000003242">
    <property type="component" value="Unassembled WGS sequence"/>
</dbReference>
<evidence type="ECO:0000313" key="1">
    <source>
        <dbReference type="EMBL" id="EFD94212.1"/>
    </source>
</evidence>
<organism evidence="1 2">
    <name type="scientific">Megasphaera lornae</name>
    <dbReference type="NCBI Taxonomy" id="1000568"/>
    <lineage>
        <taxon>Bacteria</taxon>
        <taxon>Bacillati</taxon>
        <taxon>Bacillota</taxon>
        <taxon>Negativicutes</taxon>
        <taxon>Veillonellales</taxon>
        <taxon>Veillonellaceae</taxon>
        <taxon>Megasphaera</taxon>
    </lineage>
</organism>
<reference evidence="2" key="1">
    <citation type="submission" date="2009-12" db="EMBL/GenBank/DDBJ databases">
        <title>Sequence of Clostridiales genomosp. BVAB3 str. UPII9-5.</title>
        <authorList>
            <person name="Madupu R."/>
            <person name="Durkin A.S."/>
            <person name="Torralba M."/>
            <person name="Methe B."/>
            <person name="Sutton G.G."/>
            <person name="Strausberg R.L."/>
            <person name="Nelson K.E."/>
        </authorList>
    </citation>
    <scope>NUCLEOTIDE SEQUENCE [LARGE SCALE GENOMIC DNA]</scope>
    <source>
        <strain evidence="2">28L</strain>
    </source>
</reference>
<proteinExistence type="predicted"/>
<gene>
    <name evidence="1" type="ORF">HMPREF0889_1334</name>
</gene>
<name>D3LUD8_9FIRM</name>
<accession>D3LUD8</accession>
<protein>
    <submittedName>
        <fullName evidence="1">Uncharacterized protein</fullName>
    </submittedName>
</protein>
<dbReference type="EMBL" id="ADGP01000017">
    <property type="protein sequence ID" value="EFD94212.1"/>
    <property type="molecule type" value="Genomic_DNA"/>
</dbReference>
<evidence type="ECO:0000313" key="2">
    <source>
        <dbReference type="Proteomes" id="UP000003242"/>
    </source>
</evidence>
<comment type="caution">
    <text evidence="1">The sequence shown here is derived from an EMBL/GenBank/DDBJ whole genome shotgun (WGS) entry which is preliminary data.</text>
</comment>